<dbReference type="PhylomeDB" id="Q2RWR3"/>
<dbReference type="Gene3D" id="1.20.1250.20">
    <property type="entry name" value="MFS general substrate transporter like domains"/>
    <property type="match status" value="2"/>
</dbReference>
<feature type="transmembrane region" description="Helical" evidence="6">
    <location>
        <begin position="12"/>
        <end position="33"/>
    </location>
</feature>
<feature type="transmembrane region" description="Helical" evidence="6">
    <location>
        <begin position="81"/>
        <end position="103"/>
    </location>
</feature>
<dbReference type="CDD" id="cd06176">
    <property type="entry name" value="MFS_BCD_PucC-like"/>
    <property type="match status" value="1"/>
</dbReference>
<reference evidence="7 8" key="1">
    <citation type="journal article" date="2011" name="Stand. Genomic Sci.">
        <title>Complete genome sequence of Rhodospirillum rubrum type strain (S1).</title>
        <authorList>
            <person name="Munk A.C."/>
            <person name="Copeland A."/>
            <person name="Lucas S."/>
            <person name="Lapidus A."/>
            <person name="Del Rio T.G."/>
            <person name="Barry K."/>
            <person name="Detter J.C."/>
            <person name="Hammon N."/>
            <person name="Israni S."/>
            <person name="Pitluck S."/>
            <person name="Brettin T."/>
            <person name="Bruce D."/>
            <person name="Han C."/>
            <person name="Tapia R."/>
            <person name="Gilna P."/>
            <person name="Schmutz J."/>
            <person name="Larimer F."/>
            <person name="Land M."/>
            <person name="Kyrpides N.C."/>
            <person name="Mavromatis K."/>
            <person name="Richardson P."/>
            <person name="Rohde M."/>
            <person name="Goker M."/>
            <person name="Klenk H.P."/>
            <person name="Zhang Y."/>
            <person name="Roberts G.P."/>
            <person name="Reslewic S."/>
            <person name="Schwartz D.C."/>
        </authorList>
    </citation>
    <scope>NUCLEOTIDE SEQUENCE [LARGE SCALE GENOMIC DNA]</scope>
    <source>
        <strain evidence="8">ATCC 11170 / ATH 1.1.1 / DSM 467 / LMG 4362 / NCIMB 8255 / S1</strain>
    </source>
</reference>
<dbReference type="Pfam" id="PF03209">
    <property type="entry name" value="PUCC"/>
    <property type="match status" value="1"/>
</dbReference>
<dbReference type="HOGENOM" id="CLU_030017_1_0_5"/>
<feature type="transmembrane region" description="Helical" evidence="6">
    <location>
        <begin position="148"/>
        <end position="167"/>
    </location>
</feature>
<proteinExistence type="inferred from homology"/>
<dbReference type="EMBL" id="CP000230">
    <property type="protein sequence ID" value="ABC21432.1"/>
    <property type="molecule type" value="Genomic_DNA"/>
</dbReference>
<feature type="transmembrane region" description="Helical" evidence="6">
    <location>
        <begin position="274"/>
        <end position="293"/>
    </location>
</feature>
<feature type="transmembrane region" description="Helical" evidence="6">
    <location>
        <begin position="236"/>
        <end position="254"/>
    </location>
</feature>
<name>Q2RWR3_RHORT</name>
<keyword evidence="4 6" id="KW-1133">Transmembrane helix</keyword>
<dbReference type="RefSeq" id="WP_011388386.1">
    <property type="nucleotide sequence ID" value="NC_007643.1"/>
</dbReference>
<evidence type="ECO:0000256" key="2">
    <source>
        <dbReference type="ARBA" id="ARBA00008412"/>
    </source>
</evidence>
<dbReference type="InterPro" id="IPR026036">
    <property type="entry name" value="PucC"/>
</dbReference>
<dbReference type="GO" id="GO:0016020">
    <property type="term" value="C:membrane"/>
    <property type="evidence" value="ECO:0007669"/>
    <property type="project" value="UniProtKB-SubCell"/>
</dbReference>
<evidence type="ECO:0000313" key="8">
    <source>
        <dbReference type="Proteomes" id="UP000001929"/>
    </source>
</evidence>
<dbReference type="KEGG" id="rru:Rru_A0628"/>
<evidence type="ECO:0000313" key="7">
    <source>
        <dbReference type="EMBL" id="ABC21432.1"/>
    </source>
</evidence>
<evidence type="ECO:0000256" key="1">
    <source>
        <dbReference type="ARBA" id="ARBA00004141"/>
    </source>
</evidence>
<evidence type="ECO:0000256" key="4">
    <source>
        <dbReference type="ARBA" id="ARBA00022989"/>
    </source>
</evidence>
<dbReference type="eggNOG" id="COG2211">
    <property type="taxonomic scope" value="Bacteria"/>
</dbReference>
<feature type="transmembrane region" description="Helical" evidence="6">
    <location>
        <begin position="404"/>
        <end position="425"/>
    </location>
</feature>
<dbReference type="EnsemblBacteria" id="ABC21432">
    <property type="protein sequence ID" value="ABC21432"/>
    <property type="gene ID" value="Rru_A0628"/>
</dbReference>
<protein>
    <submittedName>
        <fullName evidence="7">PUCC protein</fullName>
    </submittedName>
</protein>
<comment type="similarity">
    <text evidence="2">Belongs to the PucC family.</text>
</comment>
<keyword evidence="8" id="KW-1185">Reference proteome</keyword>
<feature type="transmembrane region" description="Helical" evidence="6">
    <location>
        <begin position="336"/>
        <end position="359"/>
    </location>
</feature>
<dbReference type="Proteomes" id="UP000001929">
    <property type="component" value="Chromosome"/>
</dbReference>
<evidence type="ECO:0000256" key="5">
    <source>
        <dbReference type="ARBA" id="ARBA00023136"/>
    </source>
</evidence>
<sequence length="449" mass="46087">MSAVVASPGLSWLGIVRLGLVQAALGAIVVLVTSTLNRIMVVELLLPALVPGALVTFHQSLQFLRPRWGWGSDRQGRRTPWIIGGMLVLATGGILAAVATAWIGSNPTAGLILCVPAFLLIGIGVGACGTSLLAMVAGGVDDRRRAPAATIVWMMMIAGFAITAGTAGPFLDPYTPTRLVGLTAVVAGLAVLVTVLALWGVERRLLAGAAPQTERVKVPFRDALRLVWGEGETRQFAIFIFVSMLAYSAQDLILEPFAGAVFGLTPGESTSLAGIQHGGVFLGMLIVGVMGALGKRSIFGSLKLWTVIGCLTSAMALAALVVAARVGGDWPLRETVFALGLTNGLFAIAAVGSMMGLAAKGTPGRTGLRMGLWGAAQAIAGGLGGFLGTAAADLARALFGSPAVAYASVFGIESVLFVVSAVLAARVGRGLARREDESGGRLLPQSGRP</sequence>
<keyword evidence="3 6" id="KW-0812">Transmembrane</keyword>
<feature type="transmembrane region" description="Helical" evidence="6">
    <location>
        <begin position="109"/>
        <end position="136"/>
    </location>
</feature>
<dbReference type="PIRSF" id="PIRSF016565">
    <property type="entry name" value="PucC"/>
    <property type="match status" value="1"/>
</dbReference>
<dbReference type="InterPro" id="IPR036259">
    <property type="entry name" value="MFS_trans_sf"/>
</dbReference>
<dbReference type="InterPro" id="IPR004896">
    <property type="entry name" value="PucC-rel"/>
</dbReference>
<evidence type="ECO:0000256" key="3">
    <source>
        <dbReference type="ARBA" id="ARBA00022692"/>
    </source>
</evidence>
<dbReference type="AlphaFoldDB" id="Q2RWR3"/>
<comment type="subcellular location">
    <subcellularLocation>
        <location evidence="1">Membrane</location>
        <topology evidence="1">Multi-pass membrane protein</topology>
    </subcellularLocation>
</comment>
<organism evidence="7 8">
    <name type="scientific">Rhodospirillum rubrum (strain ATCC 11170 / ATH 1.1.1 / DSM 467 / LMG 4362 / NCIMB 8255 / S1)</name>
    <dbReference type="NCBI Taxonomy" id="269796"/>
    <lineage>
        <taxon>Bacteria</taxon>
        <taxon>Pseudomonadati</taxon>
        <taxon>Pseudomonadota</taxon>
        <taxon>Alphaproteobacteria</taxon>
        <taxon>Rhodospirillales</taxon>
        <taxon>Rhodospirillaceae</taxon>
        <taxon>Rhodospirillum</taxon>
    </lineage>
</organism>
<feature type="transmembrane region" description="Helical" evidence="6">
    <location>
        <begin position="371"/>
        <end position="392"/>
    </location>
</feature>
<dbReference type="PANTHER" id="PTHR23538:SF1">
    <property type="entry name" value="44.5 KD BACTERIOCHLOROPHYLL SYNTHASE SUBUNIT"/>
    <property type="match status" value="1"/>
</dbReference>
<accession>Q2RWR3</accession>
<dbReference type="PATRIC" id="fig|269796.9.peg.683"/>
<feature type="transmembrane region" description="Helical" evidence="6">
    <location>
        <begin position="39"/>
        <end position="61"/>
    </location>
</feature>
<evidence type="ECO:0000256" key="6">
    <source>
        <dbReference type="SAM" id="Phobius"/>
    </source>
</evidence>
<dbReference type="STRING" id="269796.Rru_A0628"/>
<feature type="transmembrane region" description="Helical" evidence="6">
    <location>
        <begin position="179"/>
        <end position="201"/>
    </location>
</feature>
<dbReference type="SUPFAM" id="SSF103473">
    <property type="entry name" value="MFS general substrate transporter"/>
    <property type="match status" value="1"/>
</dbReference>
<feature type="transmembrane region" description="Helical" evidence="6">
    <location>
        <begin position="305"/>
        <end position="324"/>
    </location>
</feature>
<gene>
    <name evidence="7" type="ordered locus">Rru_A0628</name>
</gene>
<keyword evidence="5 6" id="KW-0472">Membrane</keyword>
<dbReference type="PANTHER" id="PTHR23538">
    <property type="entry name" value="44.5 KD BACTERIOCHLOROPHYLL SYNTHASE SUBUNIT"/>
    <property type="match status" value="1"/>
</dbReference>